<dbReference type="GO" id="GO:0016020">
    <property type="term" value="C:membrane"/>
    <property type="evidence" value="ECO:0007669"/>
    <property type="project" value="UniProtKB-SubCell"/>
</dbReference>
<keyword evidence="14" id="KW-1185">Reference proteome</keyword>
<dbReference type="PANTHER" id="PTHR16200">
    <property type="entry name" value="RING ZINC FINGER"/>
    <property type="match status" value="1"/>
</dbReference>
<dbReference type="FunFam" id="3.50.30.30:FF:000003">
    <property type="entry name" value="E3 ubiquitin-protein ligase RNF128"/>
    <property type="match status" value="1"/>
</dbReference>
<dbReference type="InterPro" id="IPR001841">
    <property type="entry name" value="Znf_RING"/>
</dbReference>
<dbReference type="SUPFAM" id="SSF57850">
    <property type="entry name" value="RING/U-box"/>
    <property type="match status" value="1"/>
</dbReference>
<feature type="compositionally biased region" description="Polar residues" evidence="9">
    <location>
        <begin position="406"/>
        <end position="427"/>
    </location>
</feature>
<evidence type="ECO:0000256" key="11">
    <source>
        <dbReference type="SAM" id="SignalP"/>
    </source>
</evidence>
<feature type="signal peptide" evidence="11">
    <location>
        <begin position="1"/>
        <end position="28"/>
    </location>
</feature>
<dbReference type="CDD" id="cd16802">
    <property type="entry name" value="RING-H2_RNF128-like"/>
    <property type="match status" value="1"/>
</dbReference>
<evidence type="ECO:0000256" key="1">
    <source>
        <dbReference type="ARBA" id="ARBA00004370"/>
    </source>
</evidence>
<evidence type="ECO:0000256" key="4">
    <source>
        <dbReference type="ARBA" id="ARBA00022771"/>
    </source>
</evidence>
<dbReference type="Gene3D" id="3.30.40.10">
    <property type="entry name" value="Zinc/RING finger domain, C3HC4 (zinc finger)"/>
    <property type="match status" value="1"/>
</dbReference>
<name>A0A8T3DM81_9TELE</name>
<dbReference type="InterPro" id="IPR003137">
    <property type="entry name" value="PA_domain"/>
</dbReference>
<dbReference type="OrthoDB" id="5357315at2759"/>
<evidence type="ECO:0000256" key="5">
    <source>
        <dbReference type="ARBA" id="ARBA00022833"/>
    </source>
</evidence>
<evidence type="ECO:0000256" key="8">
    <source>
        <dbReference type="PROSITE-ProRule" id="PRU00175"/>
    </source>
</evidence>
<proteinExistence type="predicted"/>
<feature type="compositionally biased region" description="Polar residues" evidence="9">
    <location>
        <begin position="372"/>
        <end position="394"/>
    </location>
</feature>
<keyword evidence="4 8" id="KW-0863">Zinc-finger</keyword>
<dbReference type="SMART" id="SM00184">
    <property type="entry name" value="RING"/>
    <property type="match status" value="1"/>
</dbReference>
<feature type="chain" id="PRO_5035723799" description="RING-type domain-containing protein" evidence="11">
    <location>
        <begin position="29"/>
        <end position="427"/>
    </location>
</feature>
<keyword evidence="7 10" id="KW-0472">Membrane</keyword>
<dbReference type="Pfam" id="PF13639">
    <property type="entry name" value="zf-RING_2"/>
    <property type="match status" value="1"/>
</dbReference>
<dbReference type="EMBL" id="JAERUA010000006">
    <property type="protein sequence ID" value="KAI1898131.1"/>
    <property type="molecule type" value="Genomic_DNA"/>
</dbReference>
<feature type="domain" description="RING-type" evidence="12">
    <location>
        <begin position="254"/>
        <end position="295"/>
    </location>
</feature>
<evidence type="ECO:0000259" key="12">
    <source>
        <dbReference type="PROSITE" id="PS50089"/>
    </source>
</evidence>
<comment type="subcellular location">
    <subcellularLocation>
        <location evidence="1">Membrane</location>
    </subcellularLocation>
</comment>
<keyword evidence="5" id="KW-0862">Zinc</keyword>
<dbReference type="CDD" id="cd02122">
    <property type="entry name" value="PA_GRAIL_like"/>
    <property type="match status" value="1"/>
</dbReference>
<dbReference type="AlphaFoldDB" id="A0A8T3DM81"/>
<evidence type="ECO:0000256" key="6">
    <source>
        <dbReference type="ARBA" id="ARBA00022989"/>
    </source>
</evidence>
<evidence type="ECO:0000313" key="14">
    <source>
        <dbReference type="Proteomes" id="UP000829720"/>
    </source>
</evidence>
<keyword evidence="3" id="KW-0479">Metal-binding</keyword>
<dbReference type="FunFam" id="3.30.40.10:FF:000009">
    <property type="entry name" value="E3 ubiquitin-protein ligase RNF130"/>
    <property type="match status" value="1"/>
</dbReference>
<feature type="transmembrane region" description="Helical" evidence="10">
    <location>
        <begin position="183"/>
        <end position="205"/>
    </location>
</feature>
<accession>A0A8T3DM81</accession>
<evidence type="ECO:0000256" key="9">
    <source>
        <dbReference type="SAM" id="MobiDB-lite"/>
    </source>
</evidence>
<dbReference type="InterPro" id="IPR013083">
    <property type="entry name" value="Znf_RING/FYVE/PHD"/>
</dbReference>
<dbReference type="SUPFAM" id="SSF52025">
    <property type="entry name" value="PA domain"/>
    <property type="match status" value="1"/>
</dbReference>
<evidence type="ECO:0000313" key="13">
    <source>
        <dbReference type="EMBL" id="KAI1898131.1"/>
    </source>
</evidence>
<feature type="region of interest" description="Disordered" evidence="9">
    <location>
        <begin position="337"/>
        <end position="427"/>
    </location>
</feature>
<dbReference type="Proteomes" id="UP000829720">
    <property type="component" value="Unassembled WGS sequence"/>
</dbReference>
<dbReference type="InterPro" id="IPR051073">
    <property type="entry name" value="ZNRF3_Arkadia_E3_ligases"/>
</dbReference>
<dbReference type="PROSITE" id="PS50089">
    <property type="entry name" value="ZF_RING_2"/>
    <property type="match status" value="1"/>
</dbReference>
<sequence>MELQTNLLFSWLFGASCLLVSSLHSAQAAYFYTAFVNISYVDSQNITVWQKKESGLYGQDSPKAPASGVVLLAEPIHGCEINTFYNAPSNGREWIALIQRGHGCTFSDKIRNAANNGAIAAVIFNEADTNSVIQMAHPGTGGTVAIMIGHDWGVEIVNLIKSGVQVELKITLGNPHGPWMSQYSLILVSLSFFVVTAVTVGYFIFHSARRLHRARAMNRREKQLKNEAKKAIGKLQVRILKQDDPETGQDADTCAVCIEAYKAGDEVSILTCSHFFHKECVEPWLLEHRTCPMCKCDILKSLGIEPEGEGPEDHPYGPQVAVLPEVRTHPTILTVTEGHTCPTTLPVSEDDARSDTASSGYASVQESEDRSTPPSTRTLPRHAPQQNQQSQPSYDNLAFEGDSHDQQNQQNLYESVGDSQSPLEAKS</sequence>
<dbReference type="Pfam" id="PF02225">
    <property type="entry name" value="PA"/>
    <property type="match status" value="1"/>
</dbReference>
<dbReference type="InterPro" id="IPR046450">
    <property type="entry name" value="PA_dom_sf"/>
</dbReference>
<dbReference type="GO" id="GO:0008270">
    <property type="term" value="F:zinc ion binding"/>
    <property type="evidence" value="ECO:0007669"/>
    <property type="project" value="UniProtKB-KW"/>
</dbReference>
<protein>
    <recommendedName>
        <fullName evidence="12">RING-type domain-containing protein</fullName>
    </recommendedName>
</protein>
<gene>
    <name evidence="13" type="ORF">AGOR_G00069190</name>
</gene>
<reference evidence="13" key="1">
    <citation type="submission" date="2021-01" db="EMBL/GenBank/DDBJ databases">
        <authorList>
            <person name="Zahm M."/>
            <person name="Roques C."/>
            <person name="Cabau C."/>
            <person name="Klopp C."/>
            <person name="Donnadieu C."/>
            <person name="Jouanno E."/>
            <person name="Lampietro C."/>
            <person name="Louis A."/>
            <person name="Herpin A."/>
            <person name="Echchiki A."/>
            <person name="Berthelot C."/>
            <person name="Parey E."/>
            <person name="Roest-Crollius H."/>
            <person name="Braasch I."/>
            <person name="Postlethwait J."/>
            <person name="Bobe J."/>
            <person name="Montfort J."/>
            <person name="Bouchez O."/>
            <person name="Begum T."/>
            <person name="Mejri S."/>
            <person name="Adams A."/>
            <person name="Chen W.-J."/>
            <person name="Guiguen Y."/>
        </authorList>
    </citation>
    <scope>NUCLEOTIDE SEQUENCE</scope>
    <source>
        <tissue evidence="13">Blood</tissue>
    </source>
</reference>
<evidence type="ECO:0000256" key="7">
    <source>
        <dbReference type="ARBA" id="ARBA00023136"/>
    </source>
</evidence>
<dbReference type="Gene3D" id="3.50.30.30">
    <property type="match status" value="1"/>
</dbReference>
<keyword evidence="6 10" id="KW-1133">Transmembrane helix</keyword>
<comment type="caution">
    <text evidence="13">The sequence shown here is derived from an EMBL/GenBank/DDBJ whole genome shotgun (WGS) entry which is preliminary data.</text>
</comment>
<evidence type="ECO:0000256" key="2">
    <source>
        <dbReference type="ARBA" id="ARBA00022692"/>
    </source>
</evidence>
<evidence type="ECO:0000256" key="10">
    <source>
        <dbReference type="SAM" id="Phobius"/>
    </source>
</evidence>
<keyword evidence="11" id="KW-0732">Signal</keyword>
<feature type="compositionally biased region" description="Polar residues" evidence="9">
    <location>
        <begin position="355"/>
        <end position="365"/>
    </location>
</feature>
<organism evidence="13 14">
    <name type="scientific">Albula goreensis</name>
    <dbReference type="NCBI Taxonomy" id="1534307"/>
    <lineage>
        <taxon>Eukaryota</taxon>
        <taxon>Metazoa</taxon>
        <taxon>Chordata</taxon>
        <taxon>Craniata</taxon>
        <taxon>Vertebrata</taxon>
        <taxon>Euteleostomi</taxon>
        <taxon>Actinopterygii</taxon>
        <taxon>Neopterygii</taxon>
        <taxon>Teleostei</taxon>
        <taxon>Albuliformes</taxon>
        <taxon>Albulidae</taxon>
        <taxon>Albula</taxon>
    </lineage>
</organism>
<keyword evidence="2 10" id="KW-0812">Transmembrane</keyword>
<evidence type="ECO:0000256" key="3">
    <source>
        <dbReference type="ARBA" id="ARBA00022723"/>
    </source>
</evidence>